<evidence type="ECO:0000256" key="12">
    <source>
        <dbReference type="ARBA" id="ARBA00031088"/>
    </source>
</evidence>
<keyword evidence="17" id="KW-1185">Reference proteome</keyword>
<dbReference type="PANTHER" id="PTHR22807:SF61">
    <property type="entry name" value="NOL1_NOP2_SUN FAMILY PROTEIN _ ANTITERMINATION NUSB DOMAIN-CONTAINING PROTEIN"/>
    <property type="match status" value="1"/>
</dbReference>
<dbReference type="PRINTS" id="PR02008">
    <property type="entry name" value="RCMTFAMILY"/>
</dbReference>
<keyword evidence="5" id="KW-0963">Cytoplasm</keyword>
<name>A0A1I5ACC4_9GAMM</name>
<dbReference type="RefSeq" id="WP_175498166.1">
    <property type="nucleotide sequence ID" value="NZ_FOVF01000035.1"/>
</dbReference>
<comment type="function">
    <text evidence="1">Specifically methylates the cytosine at position 967 (m5C967) of 16S rRNA.</text>
</comment>
<dbReference type="InterPro" id="IPR006027">
    <property type="entry name" value="NusB_RsmB_TIM44"/>
</dbReference>
<dbReference type="EC" id="2.1.1.176" evidence="4"/>
<keyword evidence="9 14" id="KW-0949">S-adenosyl-L-methionine</keyword>
<feature type="binding site" evidence="14">
    <location>
        <position position="283"/>
    </location>
    <ligand>
        <name>S-adenosyl-L-methionine</name>
        <dbReference type="ChEBI" id="CHEBI:59789"/>
    </ligand>
</feature>
<dbReference type="InterPro" id="IPR004573">
    <property type="entry name" value="rRNA_ssu_MeTfrase_B"/>
</dbReference>
<dbReference type="PROSITE" id="PS51686">
    <property type="entry name" value="SAM_MT_RSMB_NOP"/>
    <property type="match status" value="1"/>
</dbReference>
<evidence type="ECO:0000256" key="6">
    <source>
        <dbReference type="ARBA" id="ARBA00022552"/>
    </source>
</evidence>
<dbReference type="Proteomes" id="UP000198575">
    <property type="component" value="Unassembled WGS sequence"/>
</dbReference>
<dbReference type="GO" id="GO:0003723">
    <property type="term" value="F:RNA binding"/>
    <property type="evidence" value="ECO:0007669"/>
    <property type="project" value="UniProtKB-UniRule"/>
</dbReference>
<dbReference type="SUPFAM" id="SSF48013">
    <property type="entry name" value="NusB-like"/>
    <property type="match status" value="1"/>
</dbReference>
<evidence type="ECO:0000256" key="14">
    <source>
        <dbReference type="PROSITE-ProRule" id="PRU01023"/>
    </source>
</evidence>
<dbReference type="NCBIfam" id="TIGR00563">
    <property type="entry name" value="rsmB"/>
    <property type="match status" value="1"/>
</dbReference>
<feature type="binding site" evidence="14">
    <location>
        <position position="309"/>
    </location>
    <ligand>
        <name>S-adenosyl-L-methionine</name>
        <dbReference type="ChEBI" id="CHEBI:59789"/>
    </ligand>
</feature>
<keyword evidence="8 14" id="KW-0808">Transferase</keyword>
<gene>
    <name evidence="16" type="ORF">SAMN05216289_13515</name>
</gene>
<evidence type="ECO:0000256" key="4">
    <source>
        <dbReference type="ARBA" id="ARBA00012140"/>
    </source>
</evidence>
<evidence type="ECO:0000256" key="11">
    <source>
        <dbReference type="ARBA" id="ARBA00030399"/>
    </source>
</evidence>
<keyword evidence="7 14" id="KW-0489">Methyltransferase</keyword>
<evidence type="ECO:0000256" key="10">
    <source>
        <dbReference type="ARBA" id="ARBA00022884"/>
    </source>
</evidence>
<evidence type="ECO:0000256" key="3">
    <source>
        <dbReference type="ARBA" id="ARBA00007494"/>
    </source>
</evidence>
<feature type="binding site" evidence="14">
    <location>
        <begin position="261"/>
        <end position="267"/>
    </location>
    <ligand>
        <name>S-adenosyl-L-methionine</name>
        <dbReference type="ChEBI" id="CHEBI:59789"/>
    </ligand>
</feature>
<feature type="active site" description="Nucleophile" evidence="14">
    <location>
        <position position="381"/>
    </location>
</feature>
<dbReference type="GO" id="GO:0005829">
    <property type="term" value="C:cytosol"/>
    <property type="evidence" value="ECO:0007669"/>
    <property type="project" value="TreeGrafter"/>
</dbReference>
<dbReference type="InterPro" id="IPR029063">
    <property type="entry name" value="SAM-dependent_MTases_sf"/>
</dbReference>
<proteinExistence type="inferred from homology"/>
<dbReference type="CDD" id="cd02440">
    <property type="entry name" value="AdoMet_MTases"/>
    <property type="match status" value="1"/>
</dbReference>
<evidence type="ECO:0000313" key="16">
    <source>
        <dbReference type="EMBL" id="SFN60062.1"/>
    </source>
</evidence>
<dbReference type="STRING" id="578942.SAMN05216289_13515"/>
<evidence type="ECO:0000313" key="17">
    <source>
        <dbReference type="Proteomes" id="UP000198575"/>
    </source>
</evidence>
<dbReference type="InterPro" id="IPR001678">
    <property type="entry name" value="MeTrfase_RsmB-F_NOP2_dom"/>
</dbReference>
<comment type="catalytic activity">
    <reaction evidence="13">
        <text>cytidine(967) in 16S rRNA + S-adenosyl-L-methionine = 5-methylcytidine(967) in 16S rRNA + S-adenosyl-L-homocysteine + H(+)</text>
        <dbReference type="Rhea" id="RHEA:42748"/>
        <dbReference type="Rhea" id="RHEA-COMP:10219"/>
        <dbReference type="Rhea" id="RHEA-COMP:10220"/>
        <dbReference type="ChEBI" id="CHEBI:15378"/>
        <dbReference type="ChEBI" id="CHEBI:57856"/>
        <dbReference type="ChEBI" id="CHEBI:59789"/>
        <dbReference type="ChEBI" id="CHEBI:74483"/>
        <dbReference type="ChEBI" id="CHEBI:82748"/>
        <dbReference type="EC" id="2.1.1.176"/>
    </reaction>
</comment>
<dbReference type="InterPro" id="IPR035926">
    <property type="entry name" value="NusB-like_sf"/>
</dbReference>
<accession>A0A1I5ACC4</accession>
<dbReference type="InterPro" id="IPR023267">
    <property type="entry name" value="RCMT"/>
</dbReference>
<dbReference type="PROSITE" id="PS01153">
    <property type="entry name" value="NOL1_NOP2_SUN"/>
    <property type="match status" value="1"/>
</dbReference>
<evidence type="ECO:0000256" key="8">
    <source>
        <dbReference type="ARBA" id="ARBA00022679"/>
    </source>
</evidence>
<keyword evidence="10 14" id="KW-0694">RNA-binding</keyword>
<feature type="domain" description="SAM-dependent MTase RsmB/NOP-type" evidence="15">
    <location>
        <begin position="171"/>
        <end position="439"/>
    </location>
</feature>
<dbReference type="AlphaFoldDB" id="A0A1I5ACC4"/>
<comment type="subcellular location">
    <subcellularLocation>
        <location evidence="2">Cytoplasm</location>
    </subcellularLocation>
</comment>
<evidence type="ECO:0000256" key="9">
    <source>
        <dbReference type="ARBA" id="ARBA00022691"/>
    </source>
</evidence>
<dbReference type="Pfam" id="PF22458">
    <property type="entry name" value="RsmF-B_ferredox"/>
    <property type="match status" value="1"/>
</dbReference>
<dbReference type="FunFam" id="3.40.50.150:FF:000022">
    <property type="entry name" value="Ribosomal RNA small subunit methyltransferase B"/>
    <property type="match status" value="1"/>
</dbReference>
<protein>
    <recommendedName>
        <fullName evidence="4">16S rRNA (cytosine(967)-C(5))-methyltransferase</fullName>
        <ecNumber evidence="4">2.1.1.176</ecNumber>
    </recommendedName>
    <alternativeName>
        <fullName evidence="11">16S rRNA m5C967 methyltransferase</fullName>
    </alternativeName>
    <alternativeName>
        <fullName evidence="12">rRNA (cytosine-C(5)-)-methyltransferase RsmB</fullName>
    </alternativeName>
</protein>
<dbReference type="SUPFAM" id="SSF53335">
    <property type="entry name" value="S-adenosyl-L-methionine-dependent methyltransferases"/>
    <property type="match status" value="1"/>
</dbReference>
<dbReference type="NCBIfam" id="NF008149">
    <property type="entry name" value="PRK10901.1"/>
    <property type="match status" value="1"/>
</dbReference>
<sequence>MNGASDHAGAAIRADAARVLARIVYDGVSLRAAFDARAARNADPRDRALLSATLFSASRWWLRFDAVLGRLLERALPPKAREVHSLLVLGFVQIEVMGMPDYAVVAACVDAARLLGQPRHAGLVNAVLRRFLRERAALLAEVDLDPAIRHAHPRWLIERIRNDWPRDLEAILDANNQEAPLTLRVNRRRANREDLRDRLAAAGVEVILPAHLADGLVLAESTDVSRLPGYAEGHFSVQDGAAQQVVECLELEDGQRVLDACAAPGGKASHMLERADVELTALDADGRRVPRIRENLMRLGLEANVVEGDAARPASWWDGRPFDRILLDAPCSATGIIRRQPDIKLHRRAGDIGPLAALQARLGAALWPMLAPGGKLLYATCSLLRAENEAVLAGLLDANADARALPLPERFGRVAGAGRQNLPGNKGMDGFFYALVEKAP</sequence>
<dbReference type="InterPro" id="IPR054728">
    <property type="entry name" value="RsmB-like_ferredoxin"/>
</dbReference>
<evidence type="ECO:0000259" key="15">
    <source>
        <dbReference type="PROSITE" id="PS51686"/>
    </source>
</evidence>
<dbReference type="InterPro" id="IPR049560">
    <property type="entry name" value="MeTrfase_RsmB-F_NOP2_cat"/>
</dbReference>
<comment type="similarity">
    <text evidence="3 14">Belongs to the class I-like SAM-binding methyltransferase superfamily. RsmB/NOP family.</text>
</comment>
<dbReference type="GO" id="GO:0006355">
    <property type="term" value="P:regulation of DNA-templated transcription"/>
    <property type="evidence" value="ECO:0007669"/>
    <property type="project" value="InterPro"/>
</dbReference>
<dbReference type="PANTHER" id="PTHR22807">
    <property type="entry name" value="NOP2 YEAST -RELATED NOL1/NOP2/FMU SUN DOMAIN-CONTAINING"/>
    <property type="match status" value="1"/>
</dbReference>
<dbReference type="Pfam" id="PF01189">
    <property type="entry name" value="Methyltr_RsmB-F"/>
    <property type="match status" value="1"/>
</dbReference>
<evidence type="ECO:0000256" key="1">
    <source>
        <dbReference type="ARBA" id="ARBA00002724"/>
    </source>
</evidence>
<feature type="binding site" evidence="14">
    <location>
        <position position="328"/>
    </location>
    <ligand>
        <name>S-adenosyl-L-methionine</name>
        <dbReference type="ChEBI" id="CHEBI:59789"/>
    </ligand>
</feature>
<dbReference type="Pfam" id="PF01029">
    <property type="entry name" value="NusB"/>
    <property type="match status" value="1"/>
</dbReference>
<keyword evidence="6" id="KW-0698">rRNA processing</keyword>
<evidence type="ECO:0000256" key="5">
    <source>
        <dbReference type="ARBA" id="ARBA00022490"/>
    </source>
</evidence>
<dbReference type="Gene3D" id="1.10.940.10">
    <property type="entry name" value="NusB-like"/>
    <property type="match status" value="1"/>
</dbReference>
<reference evidence="16 17" key="1">
    <citation type="submission" date="2016-10" db="EMBL/GenBank/DDBJ databases">
        <authorList>
            <person name="de Groot N.N."/>
        </authorList>
    </citation>
    <scope>NUCLEOTIDE SEQUENCE [LARGE SCALE GENOMIC DNA]</scope>
    <source>
        <strain evidence="16 17">CGMCC 1.7659</strain>
    </source>
</reference>
<dbReference type="Gene3D" id="3.40.50.150">
    <property type="entry name" value="Vaccinia Virus protein VP39"/>
    <property type="match status" value="1"/>
</dbReference>
<organism evidence="16 17">
    <name type="scientific">Dokdonella immobilis</name>
    <dbReference type="NCBI Taxonomy" id="578942"/>
    <lineage>
        <taxon>Bacteria</taxon>
        <taxon>Pseudomonadati</taxon>
        <taxon>Pseudomonadota</taxon>
        <taxon>Gammaproteobacteria</taxon>
        <taxon>Lysobacterales</taxon>
        <taxon>Rhodanobacteraceae</taxon>
        <taxon>Dokdonella</taxon>
    </lineage>
</organism>
<dbReference type="Gene3D" id="3.30.70.1170">
    <property type="entry name" value="Sun protein, domain 3"/>
    <property type="match status" value="1"/>
</dbReference>
<dbReference type="GO" id="GO:0009383">
    <property type="term" value="F:rRNA (cytosine-C5-)-methyltransferase activity"/>
    <property type="evidence" value="ECO:0007669"/>
    <property type="project" value="TreeGrafter"/>
</dbReference>
<dbReference type="Gene3D" id="1.10.287.730">
    <property type="entry name" value="Helix hairpin bin"/>
    <property type="match status" value="1"/>
</dbReference>
<evidence type="ECO:0000256" key="7">
    <source>
        <dbReference type="ARBA" id="ARBA00022603"/>
    </source>
</evidence>
<dbReference type="InterPro" id="IPR018314">
    <property type="entry name" value="RsmB/NOL1/NOP2-like_CS"/>
</dbReference>
<evidence type="ECO:0000256" key="13">
    <source>
        <dbReference type="ARBA" id="ARBA00047283"/>
    </source>
</evidence>
<dbReference type="EMBL" id="FOVF01000035">
    <property type="protein sequence ID" value="SFN60062.1"/>
    <property type="molecule type" value="Genomic_DNA"/>
</dbReference>
<evidence type="ECO:0000256" key="2">
    <source>
        <dbReference type="ARBA" id="ARBA00004496"/>
    </source>
</evidence>
<dbReference type="GO" id="GO:0070475">
    <property type="term" value="P:rRNA base methylation"/>
    <property type="evidence" value="ECO:0007669"/>
    <property type="project" value="TreeGrafter"/>
</dbReference>